<proteinExistence type="predicted"/>
<comment type="caution">
    <text evidence="2">The sequence shown here is derived from an EMBL/GenBank/DDBJ whole genome shotgun (WGS) entry which is preliminary data.</text>
</comment>
<evidence type="ECO:0008006" key="3">
    <source>
        <dbReference type="Google" id="ProtNLM"/>
    </source>
</evidence>
<gene>
    <name evidence="2" type="ORF">Tci_039119</name>
</gene>
<feature type="coiled-coil region" evidence="1">
    <location>
        <begin position="354"/>
        <end position="381"/>
    </location>
</feature>
<protein>
    <recommendedName>
        <fullName evidence="3">Xylulose kinase-1</fullName>
    </recommendedName>
</protein>
<keyword evidence="1" id="KW-0175">Coiled coil</keyword>
<sequence length="386" mass="43383">MSTLKFTDVHNLVTFLSKHTESEGFKQIIDFLNGNPIKYALMVNPTVYTSCIEQFWATATNKNINGEAQIHAKVTGKKVIISKGTVRRDLKFEDKGGVDCLSYKVIFEQLPFMGDTPLFPIMLVPAQEEELGKANVAHEALNKENVPAQSNDPPISKVNTLRSEKDNLKLNELMEVCTKLSDRVLNMEITKTAQAKEISSLKKRVKRLKKKRRSRTHGLKRLYKIGLSARVESYAKEQSFYEKDASKQGRNIADIDADAEINLVDETAEDQGSADVILDELTIAQALVEIKKSKPKGATTTTTTVTIPTPNSSRPKARGVVMQEPSETLTTTTIPRSSKVQDKRKGIMVEELLKMKKKDQISFDEKEARRLQDEIDEQDRLAEEKA</sequence>
<organism evidence="2">
    <name type="scientific">Tanacetum cinerariifolium</name>
    <name type="common">Dalmatian daisy</name>
    <name type="synonym">Chrysanthemum cinerariifolium</name>
    <dbReference type="NCBI Taxonomy" id="118510"/>
    <lineage>
        <taxon>Eukaryota</taxon>
        <taxon>Viridiplantae</taxon>
        <taxon>Streptophyta</taxon>
        <taxon>Embryophyta</taxon>
        <taxon>Tracheophyta</taxon>
        <taxon>Spermatophyta</taxon>
        <taxon>Magnoliopsida</taxon>
        <taxon>eudicotyledons</taxon>
        <taxon>Gunneridae</taxon>
        <taxon>Pentapetalae</taxon>
        <taxon>asterids</taxon>
        <taxon>campanulids</taxon>
        <taxon>Asterales</taxon>
        <taxon>Asteraceae</taxon>
        <taxon>Asteroideae</taxon>
        <taxon>Anthemideae</taxon>
        <taxon>Anthemidinae</taxon>
        <taxon>Tanacetum</taxon>
    </lineage>
</organism>
<dbReference type="EMBL" id="BKCJ010005510">
    <property type="protein sequence ID" value="GEU67141.1"/>
    <property type="molecule type" value="Genomic_DNA"/>
</dbReference>
<accession>A0A6L2LZD5</accession>
<evidence type="ECO:0000256" key="1">
    <source>
        <dbReference type="SAM" id="Coils"/>
    </source>
</evidence>
<name>A0A6L2LZD5_TANCI</name>
<reference evidence="2" key="1">
    <citation type="journal article" date="2019" name="Sci. Rep.">
        <title>Draft genome of Tanacetum cinerariifolium, the natural source of mosquito coil.</title>
        <authorList>
            <person name="Yamashiro T."/>
            <person name="Shiraishi A."/>
            <person name="Satake H."/>
            <person name="Nakayama K."/>
        </authorList>
    </citation>
    <scope>NUCLEOTIDE SEQUENCE</scope>
</reference>
<dbReference type="AlphaFoldDB" id="A0A6L2LZD5"/>
<evidence type="ECO:0000313" key="2">
    <source>
        <dbReference type="EMBL" id="GEU67141.1"/>
    </source>
</evidence>